<dbReference type="GO" id="GO:0032259">
    <property type="term" value="P:methylation"/>
    <property type="evidence" value="ECO:0007669"/>
    <property type="project" value="UniProtKB-KW"/>
</dbReference>
<dbReference type="Pfam" id="PF07669">
    <property type="entry name" value="Eco57I"/>
    <property type="match status" value="1"/>
</dbReference>
<dbReference type="GO" id="GO:0009007">
    <property type="term" value="F:site-specific DNA-methyltransferase (adenine-specific) activity"/>
    <property type="evidence" value="ECO:0007669"/>
    <property type="project" value="UniProtKB-EC"/>
</dbReference>
<dbReference type="PANTHER" id="PTHR33841:SF6">
    <property type="entry name" value="TYPE II METHYLTRANSFERASE M.HINDII"/>
    <property type="match status" value="1"/>
</dbReference>
<evidence type="ECO:0000256" key="6">
    <source>
        <dbReference type="ARBA" id="ARBA00023125"/>
    </source>
</evidence>
<dbReference type="AlphaFoldDB" id="X1SVE6"/>
<evidence type="ECO:0000259" key="8">
    <source>
        <dbReference type="Pfam" id="PF07669"/>
    </source>
</evidence>
<keyword evidence="4" id="KW-0949">S-adenosyl-L-methionine</keyword>
<dbReference type="InterPro" id="IPR002052">
    <property type="entry name" value="DNA_methylase_N6_adenine_CS"/>
</dbReference>
<evidence type="ECO:0000256" key="4">
    <source>
        <dbReference type="ARBA" id="ARBA00022691"/>
    </source>
</evidence>
<reference evidence="9" key="1">
    <citation type="journal article" date="2014" name="Front. Microbiol.">
        <title>High frequency of phylogenetically diverse reductive dehalogenase-homologous genes in deep subseafloor sedimentary metagenomes.</title>
        <authorList>
            <person name="Kawai M."/>
            <person name="Futagami T."/>
            <person name="Toyoda A."/>
            <person name="Takaki Y."/>
            <person name="Nishi S."/>
            <person name="Hori S."/>
            <person name="Arai W."/>
            <person name="Tsubouchi T."/>
            <person name="Morono Y."/>
            <person name="Uchiyama I."/>
            <person name="Ito T."/>
            <person name="Fujiyama A."/>
            <person name="Inagaki F."/>
            <person name="Takami H."/>
        </authorList>
    </citation>
    <scope>NUCLEOTIDE SEQUENCE</scope>
    <source>
        <strain evidence="9">Expedition CK06-06</strain>
    </source>
</reference>
<evidence type="ECO:0000256" key="2">
    <source>
        <dbReference type="ARBA" id="ARBA00022603"/>
    </source>
</evidence>
<dbReference type="Gene3D" id="3.40.50.150">
    <property type="entry name" value="Vaccinia Virus protein VP39"/>
    <property type="match status" value="1"/>
</dbReference>
<comment type="caution">
    <text evidence="9">The sequence shown here is derived from an EMBL/GenBank/DDBJ whole genome shotgun (WGS) entry which is preliminary data.</text>
</comment>
<dbReference type="EC" id="2.1.1.72" evidence="1"/>
<name>X1SVE6_9ZZZZ</name>
<evidence type="ECO:0000313" key="9">
    <source>
        <dbReference type="EMBL" id="GAI97012.1"/>
    </source>
</evidence>
<keyword evidence="2" id="KW-0489">Methyltransferase</keyword>
<dbReference type="InterPro" id="IPR050953">
    <property type="entry name" value="N4_N6_ade-DNA_methylase"/>
</dbReference>
<evidence type="ECO:0000256" key="7">
    <source>
        <dbReference type="ARBA" id="ARBA00047942"/>
    </source>
</evidence>
<keyword evidence="6" id="KW-0238">DNA-binding</keyword>
<feature type="non-terminal residue" evidence="9">
    <location>
        <position position="282"/>
    </location>
</feature>
<evidence type="ECO:0000256" key="5">
    <source>
        <dbReference type="ARBA" id="ARBA00022747"/>
    </source>
</evidence>
<dbReference type="SUPFAM" id="SSF53335">
    <property type="entry name" value="S-adenosyl-L-methionine-dependent methyltransferases"/>
    <property type="match status" value="1"/>
</dbReference>
<keyword evidence="5" id="KW-0680">Restriction system</keyword>
<evidence type="ECO:0000256" key="1">
    <source>
        <dbReference type="ARBA" id="ARBA00011900"/>
    </source>
</evidence>
<gene>
    <name evidence="9" type="ORF">S12H4_29386</name>
</gene>
<dbReference type="GO" id="GO:0009307">
    <property type="term" value="P:DNA restriction-modification system"/>
    <property type="evidence" value="ECO:0007669"/>
    <property type="project" value="UniProtKB-KW"/>
</dbReference>
<feature type="non-terminal residue" evidence="9">
    <location>
        <position position="1"/>
    </location>
</feature>
<dbReference type="PRINTS" id="PR00507">
    <property type="entry name" value="N12N6MTFRASE"/>
</dbReference>
<accession>X1SVE6</accession>
<dbReference type="PROSITE" id="PS00092">
    <property type="entry name" value="N6_MTASE"/>
    <property type="match status" value="1"/>
</dbReference>
<dbReference type="GO" id="GO:0003677">
    <property type="term" value="F:DNA binding"/>
    <property type="evidence" value="ECO:0007669"/>
    <property type="project" value="UniProtKB-KW"/>
</dbReference>
<organism evidence="9">
    <name type="scientific">marine sediment metagenome</name>
    <dbReference type="NCBI Taxonomy" id="412755"/>
    <lineage>
        <taxon>unclassified sequences</taxon>
        <taxon>metagenomes</taxon>
        <taxon>ecological metagenomes</taxon>
    </lineage>
</organism>
<feature type="domain" description="Type II methyltransferase M.TaqI-like" evidence="8">
    <location>
        <begin position="44"/>
        <end position="197"/>
    </location>
</feature>
<dbReference type="InterPro" id="IPR029063">
    <property type="entry name" value="SAM-dependent_MTases_sf"/>
</dbReference>
<dbReference type="EMBL" id="BARW01016945">
    <property type="protein sequence ID" value="GAI97012.1"/>
    <property type="molecule type" value="Genomic_DNA"/>
</dbReference>
<comment type="catalytic activity">
    <reaction evidence="7">
        <text>a 2'-deoxyadenosine in DNA + S-adenosyl-L-methionine = an N(6)-methyl-2'-deoxyadenosine in DNA + S-adenosyl-L-homocysteine + H(+)</text>
        <dbReference type="Rhea" id="RHEA:15197"/>
        <dbReference type="Rhea" id="RHEA-COMP:12418"/>
        <dbReference type="Rhea" id="RHEA-COMP:12419"/>
        <dbReference type="ChEBI" id="CHEBI:15378"/>
        <dbReference type="ChEBI" id="CHEBI:57856"/>
        <dbReference type="ChEBI" id="CHEBI:59789"/>
        <dbReference type="ChEBI" id="CHEBI:90615"/>
        <dbReference type="ChEBI" id="CHEBI:90616"/>
        <dbReference type="EC" id="2.1.1.72"/>
    </reaction>
</comment>
<dbReference type="PANTHER" id="PTHR33841">
    <property type="entry name" value="DNA METHYLTRANSFERASE YEEA-RELATED"/>
    <property type="match status" value="1"/>
</dbReference>
<keyword evidence="3" id="KW-0808">Transferase</keyword>
<sequence>VNGLNPQYNDKNIDPSCGCGAFLIGLSEYYVSKFRKPIPILLRENIFGVDILSYNVRRTKILLTLFGLLNNQIIREEDLNIVQVDSLKSNWVKLFKNNLSGKFNNVLGNPPYVKYQDLPDEMRIDLLERWKTIKKGNFNLYFAFFELGYNLLSNEGKLGYITPNNYFTSLAGISLRDYFHTKKCVTEIIDFNHKKVFDVLSYTAITFINRKRNFVILYDRIEENQNPKDFLKGLRTTKGNQEKINLIRSKKLIKIVHEVIKTDLISKGIDKSRIKPRLGSSK</sequence>
<protein>
    <recommendedName>
        <fullName evidence="1">site-specific DNA-methyltransferase (adenine-specific)</fullName>
        <ecNumber evidence="1">2.1.1.72</ecNumber>
    </recommendedName>
</protein>
<proteinExistence type="predicted"/>
<evidence type="ECO:0000256" key="3">
    <source>
        <dbReference type="ARBA" id="ARBA00022679"/>
    </source>
</evidence>
<dbReference type="InterPro" id="IPR011639">
    <property type="entry name" value="MethylTrfase_TaqI-like_dom"/>
</dbReference>